<sequence length="339" mass="37661">MRKSTIVKIIVTLILLGGVIVVFNLYNDGDENVPEKKLRSIEVVSVEPERVAPGTVSVITFVTKGSDKALWLKDNDSIILPNKYGLLEGSYFTIRPNMSGGKILSIERGQKPGYYIVQYQSPTNPFFTSSYPVKISIGLERYRGYERRGRVFVALEDVATVTVLNPSAVEDVDITLKRTGDLGYTGGGVSLYKGACEKTEDCKAMYNFVPWNTKDGAAIQEQDAVQLECTANQCILPATYRAIGVWCNAKSQCDTRRIVKKNLAEYPELTCDTDNERCIGADTGVNCIIFNRDQFVGPIDIPAVERCDIGLLCDDERGACEYDFGISDYPHKDSFKVYD</sequence>
<proteinExistence type="predicted"/>
<accession>A0A1G2A7W3</accession>
<dbReference type="EMBL" id="MHJU01000019">
    <property type="protein sequence ID" value="OGY72978.1"/>
    <property type="molecule type" value="Genomic_DNA"/>
</dbReference>
<keyword evidence="1" id="KW-1133">Transmembrane helix</keyword>
<dbReference type="AlphaFoldDB" id="A0A1G2A7W3"/>
<keyword evidence="1" id="KW-0812">Transmembrane</keyword>
<gene>
    <name evidence="2" type="ORF">A3H61_04060</name>
</gene>
<comment type="caution">
    <text evidence="2">The sequence shown here is derived from an EMBL/GenBank/DDBJ whole genome shotgun (WGS) entry which is preliminary data.</text>
</comment>
<evidence type="ECO:0000313" key="2">
    <source>
        <dbReference type="EMBL" id="OGY72978.1"/>
    </source>
</evidence>
<reference evidence="2 3" key="1">
    <citation type="journal article" date="2016" name="Nat. Commun.">
        <title>Thousands of microbial genomes shed light on interconnected biogeochemical processes in an aquifer system.</title>
        <authorList>
            <person name="Anantharaman K."/>
            <person name="Brown C.T."/>
            <person name="Hug L.A."/>
            <person name="Sharon I."/>
            <person name="Castelle C.J."/>
            <person name="Probst A.J."/>
            <person name="Thomas B.C."/>
            <person name="Singh A."/>
            <person name="Wilkins M.J."/>
            <person name="Karaoz U."/>
            <person name="Brodie E.L."/>
            <person name="Williams K.H."/>
            <person name="Hubbard S.S."/>
            <person name="Banfield J.F."/>
        </authorList>
    </citation>
    <scope>NUCLEOTIDE SEQUENCE [LARGE SCALE GENOMIC DNA]</scope>
</reference>
<evidence type="ECO:0000313" key="3">
    <source>
        <dbReference type="Proteomes" id="UP000178315"/>
    </source>
</evidence>
<dbReference type="Proteomes" id="UP000178315">
    <property type="component" value="Unassembled WGS sequence"/>
</dbReference>
<organism evidence="2 3">
    <name type="scientific">Candidatus Jacksonbacteria bacterium RIFCSPLOWO2_02_FULL_44_20</name>
    <dbReference type="NCBI Taxonomy" id="1798460"/>
    <lineage>
        <taxon>Bacteria</taxon>
        <taxon>Candidatus Jacksoniibacteriota</taxon>
    </lineage>
</organism>
<name>A0A1G2A7W3_9BACT</name>
<protein>
    <submittedName>
        <fullName evidence="2">Uncharacterized protein</fullName>
    </submittedName>
</protein>
<feature type="transmembrane region" description="Helical" evidence="1">
    <location>
        <begin position="7"/>
        <end position="26"/>
    </location>
</feature>
<keyword evidence="1" id="KW-0472">Membrane</keyword>
<evidence type="ECO:0000256" key="1">
    <source>
        <dbReference type="SAM" id="Phobius"/>
    </source>
</evidence>